<accession>A0A254NBC1</accession>
<evidence type="ECO:0000259" key="1">
    <source>
        <dbReference type="Pfam" id="PF00535"/>
    </source>
</evidence>
<evidence type="ECO:0000313" key="2">
    <source>
        <dbReference type="EMBL" id="OWR05275.1"/>
    </source>
</evidence>
<dbReference type="InterPro" id="IPR001173">
    <property type="entry name" value="Glyco_trans_2-like"/>
</dbReference>
<dbReference type="Pfam" id="PF00535">
    <property type="entry name" value="Glycos_transf_2"/>
    <property type="match status" value="1"/>
</dbReference>
<gene>
    <name evidence="2" type="ORF">CDO81_02070</name>
</gene>
<keyword evidence="3" id="KW-1185">Reference proteome</keyword>
<organism evidence="2 3">
    <name type="scientific">Roseateles puraquae</name>
    <dbReference type="NCBI Taxonomy" id="431059"/>
    <lineage>
        <taxon>Bacteria</taxon>
        <taxon>Pseudomonadati</taxon>
        <taxon>Pseudomonadota</taxon>
        <taxon>Betaproteobacteria</taxon>
        <taxon>Burkholderiales</taxon>
        <taxon>Sphaerotilaceae</taxon>
        <taxon>Roseateles</taxon>
    </lineage>
</organism>
<sequence>MAATASSPAPFFSIIMATHQRPQTLARAIASLRAQTDADFELLLVADQLDPETAVVAARDLGPQDRFLKRTGPNGPAESRNQGLAMARGEWVIFLDDDDTLQPHHLATLRPHCQQPQAQVLFTDVVIVTEDRQQPGIPELGRQVTDLGSLELPTLWVRNFIPLHCLAYRRSLLQGLSFDTHMASQEDWDFLLGVCSRAMPTYVAGGGAVMHKDYVNPGQRRGQQATSNNATVLLDFVHAYRRWPAPTPELKAARAALLQSVGLPLPADWF</sequence>
<proteinExistence type="predicted"/>
<comment type="caution">
    <text evidence="2">The sequence shown here is derived from an EMBL/GenBank/DDBJ whole genome shotgun (WGS) entry which is preliminary data.</text>
</comment>
<dbReference type="Gene3D" id="3.90.550.10">
    <property type="entry name" value="Spore Coat Polysaccharide Biosynthesis Protein SpsA, Chain A"/>
    <property type="match status" value="1"/>
</dbReference>
<dbReference type="SUPFAM" id="SSF53448">
    <property type="entry name" value="Nucleotide-diphospho-sugar transferases"/>
    <property type="match status" value="1"/>
</dbReference>
<dbReference type="Proteomes" id="UP000197446">
    <property type="component" value="Unassembled WGS sequence"/>
</dbReference>
<evidence type="ECO:0000313" key="3">
    <source>
        <dbReference type="Proteomes" id="UP000197446"/>
    </source>
</evidence>
<dbReference type="RefSeq" id="WP_088481486.1">
    <property type="nucleotide sequence ID" value="NZ_JBCNLH010000006.1"/>
</dbReference>
<dbReference type="PANTHER" id="PTHR43685:SF2">
    <property type="entry name" value="GLYCOSYLTRANSFERASE 2-LIKE DOMAIN-CONTAINING PROTEIN"/>
    <property type="match status" value="1"/>
</dbReference>
<dbReference type="InterPro" id="IPR029044">
    <property type="entry name" value="Nucleotide-diphossugar_trans"/>
</dbReference>
<dbReference type="InterPro" id="IPR050834">
    <property type="entry name" value="Glycosyltransf_2"/>
</dbReference>
<feature type="domain" description="Glycosyltransferase 2-like" evidence="1">
    <location>
        <begin position="13"/>
        <end position="173"/>
    </location>
</feature>
<name>A0A254NBC1_9BURK</name>
<dbReference type="AlphaFoldDB" id="A0A254NBC1"/>
<dbReference type="EMBL" id="NISI01000001">
    <property type="protein sequence ID" value="OWR05275.1"/>
    <property type="molecule type" value="Genomic_DNA"/>
</dbReference>
<dbReference type="PANTHER" id="PTHR43685">
    <property type="entry name" value="GLYCOSYLTRANSFERASE"/>
    <property type="match status" value="1"/>
</dbReference>
<reference evidence="2 3" key="1">
    <citation type="journal article" date="2007" name="Int. J. Syst. Evol. Microbiol.">
        <title>Description of Pelomonas aquatica sp. nov. and Pelomonas puraquae sp. nov., isolated from industrial and haemodialysis water.</title>
        <authorList>
            <person name="Gomila M."/>
            <person name="Bowien B."/>
            <person name="Falsen E."/>
            <person name="Moore E.R."/>
            <person name="Lalucat J."/>
        </authorList>
    </citation>
    <scope>NUCLEOTIDE SEQUENCE [LARGE SCALE GENOMIC DNA]</scope>
    <source>
        <strain evidence="2 3">CCUG 52769</strain>
    </source>
</reference>
<protein>
    <recommendedName>
        <fullName evidence="1">Glycosyltransferase 2-like domain-containing protein</fullName>
    </recommendedName>
</protein>
<dbReference type="OrthoDB" id="433681at2"/>